<keyword evidence="2" id="KW-1185">Reference proteome</keyword>
<evidence type="ECO:0000313" key="1">
    <source>
        <dbReference type="EMBL" id="CAG4998254.1"/>
    </source>
</evidence>
<dbReference type="SUPFAM" id="SSF55144">
    <property type="entry name" value="LigT-like"/>
    <property type="match status" value="1"/>
</dbReference>
<comment type="caution">
    <text evidence="1">The sequence shown here is derived from an EMBL/GenBank/DDBJ whole genome shotgun (WGS) entry which is preliminary data.</text>
</comment>
<dbReference type="InterPro" id="IPR009097">
    <property type="entry name" value="Cyclic_Pdiesterase"/>
</dbReference>
<evidence type="ECO:0000313" key="2">
    <source>
        <dbReference type="Proteomes" id="UP000680038"/>
    </source>
</evidence>
<name>A0A916JBN4_9BACT</name>
<dbReference type="Gene3D" id="3.90.1140.10">
    <property type="entry name" value="Cyclic phosphodiesterase"/>
    <property type="match status" value="1"/>
</dbReference>
<organism evidence="1 2">
    <name type="scientific">Dyadobacter helix</name>
    <dbReference type="NCBI Taxonomy" id="2822344"/>
    <lineage>
        <taxon>Bacteria</taxon>
        <taxon>Pseudomonadati</taxon>
        <taxon>Bacteroidota</taxon>
        <taxon>Cytophagia</taxon>
        <taxon>Cytophagales</taxon>
        <taxon>Spirosomataceae</taxon>
        <taxon>Dyadobacter</taxon>
    </lineage>
</organism>
<dbReference type="Proteomes" id="UP000680038">
    <property type="component" value="Unassembled WGS sequence"/>
</dbReference>
<accession>A0A916JBN4</accession>
<dbReference type="AlphaFoldDB" id="A0A916JBN4"/>
<dbReference type="Pfam" id="PF13563">
    <property type="entry name" value="2_5_RNA_ligase2"/>
    <property type="match status" value="1"/>
</dbReference>
<sequence length="233" mass="26152">MAEKGIKVFVKGEEGILGGGRKGRREHWEKRRMGDELEFDFIYMASIQEGQIDLFGGTAARCEYYPVLIPDEGTLREIHALNEVLVTQLGLKPSQLVKMPHISIDGIICPENDLKVTASITEFLLQQSPLSVSFSEVGYFPGRGGVTVKLGIRNPDPILAFNRQFMTAVQGKITKLNLHLTLARYVNRELFDLMNQHNIIYPKSCICRSVAILKKRDKEKGPYVNIGTVDFGL</sequence>
<reference evidence="1" key="1">
    <citation type="submission" date="2021-04" db="EMBL/GenBank/DDBJ databases">
        <authorList>
            <person name="Rodrigo-Torres L."/>
            <person name="Arahal R. D."/>
            <person name="Lucena T."/>
        </authorList>
    </citation>
    <scope>NUCLEOTIDE SEQUENCE</scope>
    <source>
        <strain evidence="1">CECT 9275</strain>
    </source>
</reference>
<dbReference type="EMBL" id="CAJRAF010000002">
    <property type="protein sequence ID" value="CAG4998254.1"/>
    <property type="molecule type" value="Genomic_DNA"/>
</dbReference>
<evidence type="ECO:0008006" key="3">
    <source>
        <dbReference type="Google" id="ProtNLM"/>
    </source>
</evidence>
<protein>
    <recommendedName>
        <fullName evidence="3">2'-5' RNA ligase</fullName>
    </recommendedName>
</protein>
<proteinExistence type="predicted"/>
<gene>
    <name evidence="1" type="ORF">DYBT9275_01963</name>
</gene>